<reference evidence="2 3" key="1">
    <citation type="journal article" date="2018" name="G3 (Bethesda)">
        <title>Phylogenetic and Phylogenomic Definition of Rhizopus Species.</title>
        <authorList>
            <person name="Gryganskyi A.P."/>
            <person name="Golan J."/>
            <person name="Dolatabadi S."/>
            <person name="Mondo S."/>
            <person name="Robb S."/>
            <person name="Idnurm A."/>
            <person name="Muszewska A."/>
            <person name="Steczkiewicz K."/>
            <person name="Masonjones S."/>
            <person name="Liao H.L."/>
            <person name="Gajdeczka M.T."/>
            <person name="Anike F."/>
            <person name="Vuek A."/>
            <person name="Anishchenko I.M."/>
            <person name="Voigt K."/>
            <person name="de Hoog G.S."/>
            <person name="Smith M.E."/>
            <person name="Heitman J."/>
            <person name="Vilgalys R."/>
            <person name="Stajich J.E."/>
        </authorList>
    </citation>
    <scope>NUCLEOTIDE SEQUENCE [LARGE SCALE GENOMIC DNA]</scope>
    <source>
        <strain evidence="2 3">LSU 92-RS-03</strain>
    </source>
</reference>
<dbReference type="InterPro" id="IPR005545">
    <property type="entry name" value="YCII"/>
</dbReference>
<organism evidence="2 3">
    <name type="scientific">Rhizopus stolonifer</name>
    <name type="common">Rhizopus nigricans</name>
    <dbReference type="NCBI Taxonomy" id="4846"/>
    <lineage>
        <taxon>Eukaryota</taxon>
        <taxon>Fungi</taxon>
        <taxon>Fungi incertae sedis</taxon>
        <taxon>Mucoromycota</taxon>
        <taxon>Mucoromycotina</taxon>
        <taxon>Mucoromycetes</taxon>
        <taxon>Mucorales</taxon>
        <taxon>Mucorineae</taxon>
        <taxon>Rhizopodaceae</taxon>
        <taxon>Rhizopus</taxon>
    </lineage>
</organism>
<evidence type="ECO:0000259" key="1">
    <source>
        <dbReference type="Pfam" id="PF03795"/>
    </source>
</evidence>
<proteinExistence type="predicted"/>
<name>A0A367KYD8_RHIST</name>
<dbReference type="PANTHER" id="PTHR33606:SF3">
    <property type="entry name" value="PROTEIN YCII"/>
    <property type="match status" value="1"/>
</dbReference>
<evidence type="ECO:0000313" key="3">
    <source>
        <dbReference type="Proteomes" id="UP000253551"/>
    </source>
</evidence>
<dbReference type="AlphaFoldDB" id="A0A367KYD8"/>
<dbReference type="InterPro" id="IPR051807">
    <property type="entry name" value="Sec-metab_biosynth-assoc"/>
</dbReference>
<accession>A0A367KYD8</accession>
<protein>
    <recommendedName>
        <fullName evidence="1">YCII-related domain-containing protein</fullName>
    </recommendedName>
</protein>
<dbReference type="Proteomes" id="UP000253551">
    <property type="component" value="Unassembled WGS sequence"/>
</dbReference>
<keyword evidence="3" id="KW-1185">Reference proteome</keyword>
<dbReference type="Gene3D" id="3.30.70.1060">
    <property type="entry name" value="Dimeric alpha+beta barrel"/>
    <property type="match status" value="1"/>
</dbReference>
<comment type="caution">
    <text evidence="2">The sequence shown here is derived from an EMBL/GenBank/DDBJ whole genome shotgun (WGS) entry which is preliminary data.</text>
</comment>
<feature type="domain" description="YCII-related" evidence="1">
    <location>
        <begin position="25"/>
        <end position="113"/>
    </location>
</feature>
<evidence type="ECO:0000313" key="2">
    <source>
        <dbReference type="EMBL" id="RCI07196.1"/>
    </source>
</evidence>
<dbReference type="OrthoDB" id="5519740at2759"/>
<gene>
    <name evidence="2" type="ORF">CU098_013818</name>
</gene>
<dbReference type="InterPro" id="IPR011008">
    <property type="entry name" value="Dimeric_a/b-barrel"/>
</dbReference>
<dbReference type="PANTHER" id="PTHR33606">
    <property type="entry name" value="PROTEIN YCII"/>
    <property type="match status" value="1"/>
</dbReference>
<dbReference type="Pfam" id="PF03795">
    <property type="entry name" value="YCII"/>
    <property type="match status" value="1"/>
</dbReference>
<sequence>MKYCLSPIRRFSTQRSLLAPKKFLVVLRDYTDPECLQRRLSIRGRHMEEAKIKNKQGIIEIGGALLDSHESGIMKGSMLVLNAESVEEAEKIVKEDLYATHNVWESWDIYPFKKADIST</sequence>
<dbReference type="EMBL" id="PJQM01000017">
    <property type="protein sequence ID" value="RCI07196.1"/>
    <property type="molecule type" value="Genomic_DNA"/>
</dbReference>
<dbReference type="SUPFAM" id="SSF54909">
    <property type="entry name" value="Dimeric alpha+beta barrel"/>
    <property type="match status" value="1"/>
</dbReference>